<name>A0AA86MX68_9BACT</name>
<dbReference type="PROSITE" id="PS51352">
    <property type="entry name" value="THIOREDOXIN_2"/>
    <property type="match status" value="1"/>
</dbReference>
<dbReference type="InterPro" id="IPR000866">
    <property type="entry name" value="AhpC/TSA"/>
</dbReference>
<evidence type="ECO:0000259" key="2">
    <source>
        <dbReference type="PROSITE" id="PS51352"/>
    </source>
</evidence>
<reference evidence="3" key="1">
    <citation type="submission" date="2022-10" db="EMBL/GenBank/DDBJ databases">
        <authorList>
            <person name="Koch H."/>
        </authorList>
    </citation>
    <scope>NUCLEOTIDE SEQUENCE</scope>
    <source>
        <strain evidence="3">DNF</strain>
    </source>
</reference>
<dbReference type="EMBL" id="OX365700">
    <property type="protein sequence ID" value="CAI4030701.1"/>
    <property type="molecule type" value="Genomic_DNA"/>
</dbReference>
<dbReference type="Gene3D" id="3.40.30.10">
    <property type="entry name" value="Glutaredoxin"/>
    <property type="match status" value="1"/>
</dbReference>
<dbReference type="Pfam" id="PF00578">
    <property type="entry name" value="AhpC-TSA"/>
    <property type="match status" value="1"/>
</dbReference>
<dbReference type="InterPro" id="IPR036249">
    <property type="entry name" value="Thioredoxin-like_sf"/>
</dbReference>
<sequence>MPTMGQICRSIVLVMGIAVLSGCDGGDPVSPPSASANESGLGRVQPVTVAIGEPAPTFRLRDLGGNAVSLESYRGTVVMVNFWATWCGPCRVEMPAMESLYRTFARRDFEILAVSTDPQGAAVTKPFRQEMGLSFPILHDADYQVGLIYGARSLPMTFIVDRQGILRQRIFGARDWASPEAVRLIRNFVGETRHDG</sequence>
<organism evidence="3 4">
    <name type="scientific">Nitrospira tepida</name>
    <dbReference type="NCBI Taxonomy" id="2973512"/>
    <lineage>
        <taxon>Bacteria</taxon>
        <taxon>Pseudomonadati</taxon>
        <taxon>Nitrospirota</taxon>
        <taxon>Nitrospiria</taxon>
        <taxon>Nitrospirales</taxon>
        <taxon>Nitrospiraceae</taxon>
        <taxon>Nitrospira</taxon>
    </lineage>
</organism>
<dbReference type="PROSITE" id="PS00194">
    <property type="entry name" value="THIOREDOXIN_1"/>
    <property type="match status" value="1"/>
</dbReference>
<proteinExistence type="predicted"/>
<protein>
    <recommendedName>
        <fullName evidence="2">Thioredoxin domain-containing protein</fullName>
    </recommendedName>
</protein>
<dbReference type="SUPFAM" id="SSF52833">
    <property type="entry name" value="Thioredoxin-like"/>
    <property type="match status" value="1"/>
</dbReference>
<accession>A0AA86MX68</accession>
<dbReference type="PANTHER" id="PTHR42852">
    <property type="entry name" value="THIOL:DISULFIDE INTERCHANGE PROTEIN DSBE"/>
    <property type="match status" value="1"/>
</dbReference>
<dbReference type="Proteomes" id="UP001179121">
    <property type="component" value="Chromosome"/>
</dbReference>
<gene>
    <name evidence="3" type="ORF">DNFV4_01129</name>
</gene>
<evidence type="ECO:0000313" key="4">
    <source>
        <dbReference type="Proteomes" id="UP001179121"/>
    </source>
</evidence>
<dbReference type="GO" id="GO:0016491">
    <property type="term" value="F:oxidoreductase activity"/>
    <property type="evidence" value="ECO:0007669"/>
    <property type="project" value="InterPro"/>
</dbReference>
<dbReference type="InterPro" id="IPR013766">
    <property type="entry name" value="Thioredoxin_domain"/>
</dbReference>
<keyword evidence="4" id="KW-1185">Reference proteome</keyword>
<dbReference type="InterPro" id="IPR050553">
    <property type="entry name" value="Thioredoxin_ResA/DsbE_sf"/>
</dbReference>
<dbReference type="KEGG" id="nti:DNFV4_01129"/>
<evidence type="ECO:0000313" key="3">
    <source>
        <dbReference type="EMBL" id="CAI4030701.1"/>
    </source>
</evidence>
<keyword evidence="1" id="KW-0676">Redox-active center</keyword>
<dbReference type="InterPro" id="IPR017937">
    <property type="entry name" value="Thioredoxin_CS"/>
</dbReference>
<evidence type="ECO:0000256" key="1">
    <source>
        <dbReference type="ARBA" id="ARBA00023284"/>
    </source>
</evidence>
<dbReference type="CDD" id="cd02966">
    <property type="entry name" value="TlpA_like_family"/>
    <property type="match status" value="1"/>
</dbReference>
<dbReference type="GO" id="GO:0016209">
    <property type="term" value="F:antioxidant activity"/>
    <property type="evidence" value="ECO:0007669"/>
    <property type="project" value="InterPro"/>
</dbReference>
<dbReference type="PANTHER" id="PTHR42852:SF13">
    <property type="entry name" value="PROTEIN DIPZ"/>
    <property type="match status" value="1"/>
</dbReference>
<dbReference type="AlphaFoldDB" id="A0AA86MX68"/>
<feature type="domain" description="Thioredoxin" evidence="2">
    <location>
        <begin position="49"/>
        <end position="190"/>
    </location>
</feature>